<gene>
    <name evidence="3" type="ORF">LPT13_05305</name>
</gene>
<dbReference type="InterPro" id="IPR002656">
    <property type="entry name" value="Acyl_transf_3_dom"/>
</dbReference>
<feature type="transmembrane region" description="Helical" evidence="1">
    <location>
        <begin position="277"/>
        <end position="298"/>
    </location>
</feature>
<accession>A0ABS9WH18</accession>
<organism evidence="3 4">
    <name type="scientific">Adlercreutzia faecimuris</name>
    <dbReference type="NCBI Taxonomy" id="2897341"/>
    <lineage>
        <taxon>Bacteria</taxon>
        <taxon>Bacillati</taxon>
        <taxon>Actinomycetota</taxon>
        <taxon>Coriobacteriia</taxon>
        <taxon>Eggerthellales</taxon>
        <taxon>Eggerthellaceae</taxon>
        <taxon>Adlercreutzia</taxon>
    </lineage>
</organism>
<keyword evidence="1" id="KW-1133">Transmembrane helix</keyword>
<keyword evidence="3" id="KW-0808">Transferase</keyword>
<dbReference type="Proteomes" id="UP001430755">
    <property type="component" value="Unassembled WGS sequence"/>
</dbReference>
<dbReference type="Pfam" id="PF01757">
    <property type="entry name" value="Acyl_transf_3"/>
    <property type="match status" value="1"/>
</dbReference>
<dbReference type="EMBL" id="JAJMLW010000002">
    <property type="protein sequence ID" value="MCI2241772.1"/>
    <property type="molecule type" value="Genomic_DNA"/>
</dbReference>
<dbReference type="GO" id="GO:0016746">
    <property type="term" value="F:acyltransferase activity"/>
    <property type="evidence" value="ECO:0007669"/>
    <property type="project" value="UniProtKB-KW"/>
</dbReference>
<feature type="transmembrane region" description="Helical" evidence="1">
    <location>
        <begin position="245"/>
        <end position="265"/>
    </location>
</feature>
<comment type="caution">
    <text evidence="3">The sequence shown here is derived from an EMBL/GenBank/DDBJ whole genome shotgun (WGS) entry which is preliminary data.</text>
</comment>
<dbReference type="PANTHER" id="PTHR37312">
    <property type="entry name" value="MEMBRANE-BOUND ACYLTRANSFERASE YKRP-RELATED"/>
    <property type="match status" value="1"/>
</dbReference>
<evidence type="ECO:0000259" key="2">
    <source>
        <dbReference type="Pfam" id="PF01757"/>
    </source>
</evidence>
<feature type="transmembrane region" description="Helical" evidence="1">
    <location>
        <begin position="213"/>
        <end position="233"/>
    </location>
</feature>
<keyword evidence="1" id="KW-0812">Transmembrane</keyword>
<protein>
    <submittedName>
        <fullName evidence="3">Acyltransferase family protein</fullName>
    </submittedName>
</protein>
<feature type="transmembrane region" description="Helical" evidence="1">
    <location>
        <begin position="49"/>
        <end position="68"/>
    </location>
</feature>
<dbReference type="RefSeq" id="WP_242164342.1">
    <property type="nucleotide sequence ID" value="NZ_JAJMLW010000002.1"/>
</dbReference>
<feature type="transmembrane region" description="Helical" evidence="1">
    <location>
        <begin position="158"/>
        <end position="178"/>
    </location>
</feature>
<evidence type="ECO:0000256" key="1">
    <source>
        <dbReference type="SAM" id="Phobius"/>
    </source>
</evidence>
<sequence>MTEGCPAAQVSSQKKVRLGYMDVARGIAMVCIVAGHFGIATINRVVYTFHVPLFFLMSGFFFSVKGTWPEFLLGKARQLLLPYLLGCTGILIASFAYFAIVGWLPEFPARAVYIIKASLWGAGTYHGEPLVVHQIGALWFLPALFFGYCVLRGALNTRFPLAVILAVSAAGWLSSRFVWLPLSLQPGMFCSLFLYLGYVVRQRQMIEHLASRKGLVVGAVAFVVWIYCIYQGTAVNVVEIGINGGALAFAGAFAGSYVAVAASFGLERLMRPIARFFNYYGQLTLGILVFHAMADFVWPWGHLYAFLEAFGWVGAPAHLVVLAINVLWPLAALAIVRLLIPPVYRVLVPREPAPLPLRAG</sequence>
<evidence type="ECO:0000313" key="3">
    <source>
        <dbReference type="EMBL" id="MCI2241772.1"/>
    </source>
</evidence>
<feature type="transmembrane region" description="Helical" evidence="1">
    <location>
        <begin position="130"/>
        <end position="151"/>
    </location>
</feature>
<feature type="transmembrane region" description="Helical" evidence="1">
    <location>
        <begin position="318"/>
        <end position="340"/>
    </location>
</feature>
<feature type="transmembrane region" description="Helical" evidence="1">
    <location>
        <begin position="184"/>
        <end position="201"/>
    </location>
</feature>
<keyword evidence="3" id="KW-0012">Acyltransferase</keyword>
<dbReference type="InterPro" id="IPR052734">
    <property type="entry name" value="Nod_factor_acetyltransferase"/>
</dbReference>
<feature type="transmembrane region" description="Helical" evidence="1">
    <location>
        <begin position="23"/>
        <end position="43"/>
    </location>
</feature>
<proteinExistence type="predicted"/>
<keyword evidence="1" id="KW-0472">Membrane</keyword>
<feature type="transmembrane region" description="Helical" evidence="1">
    <location>
        <begin position="80"/>
        <end position="104"/>
    </location>
</feature>
<feature type="domain" description="Acyltransferase 3" evidence="2">
    <location>
        <begin position="19"/>
        <end position="324"/>
    </location>
</feature>
<keyword evidence="4" id="KW-1185">Reference proteome</keyword>
<dbReference type="PANTHER" id="PTHR37312:SF1">
    <property type="entry name" value="MEMBRANE-BOUND ACYLTRANSFERASE YKRP-RELATED"/>
    <property type="match status" value="1"/>
</dbReference>
<name>A0ABS9WH18_9ACTN</name>
<reference evidence="3" key="1">
    <citation type="submission" date="2021-11" db="EMBL/GenBank/DDBJ databases">
        <title>A Novel Adlercreutzia Species, isolated from a Allomyrina dichotoma larva feces.</title>
        <authorList>
            <person name="Suh M.K."/>
        </authorList>
    </citation>
    <scope>NUCLEOTIDE SEQUENCE</scope>
    <source>
        <strain evidence="3">JBNU-10</strain>
    </source>
</reference>
<evidence type="ECO:0000313" key="4">
    <source>
        <dbReference type="Proteomes" id="UP001430755"/>
    </source>
</evidence>